<protein>
    <submittedName>
        <fullName evidence="1">Uncharacterized protein</fullName>
    </submittedName>
</protein>
<sequence>MAIACIQAATQSQAQSCVYANGFLRCTNSNNPGNTAVAFGGTDGGQNTQLFAGNGFPGSFNPGFSGFPGNFPFGGAQFPFGRRRRSVLVSDELSLWNPRGLIRNPVVHWGSSFGKRIRYSRSIDIFAVSNDWQPTLLWSRLFRRSRKQKAYVQEEFADFEANQHQCALELRCIISKIKQEAAENVNLSIDEKEKTVQDELNSSSKICSRKANGKTIRVRTVCDVGPKDGFYRNSTGDIDSGFRMQLKLHEQFYS</sequence>
<proteinExistence type="predicted"/>
<comment type="caution">
    <text evidence="1">The sequence shown here is derived from an EMBL/GenBank/DDBJ whole genome shotgun (WGS) entry which is preliminary data.</text>
</comment>
<reference evidence="1 2" key="1">
    <citation type="submission" date="2021-06" db="EMBL/GenBank/DDBJ databases">
        <title>Caerostris extrusa draft genome.</title>
        <authorList>
            <person name="Kono N."/>
            <person name="Arakawa K."/>
        </authorList>
    </citation>
    <scope>NUCLEOTIDE SEQUENCE [LARGE SCALE GENOMIC DNA]</scope>
</reference>
<keyword evidence="2" id="KW-1185">Reference proteome</keyword>
<accession>A0AAV4TIE2</accession>
<dbReference type="EMBL" id="BPLR01011276">
    <property type="protein sequence ID" value="GIY45494.1"/>
    <property type="molecule type" value="Genomic_DNA"/>
</dbReference>
<gene>
    <name evidence="1" type="ORF">CEXT_530131</name>
</gene>
<evidence type="ECO:0000313" key="1">
    <source>
        <dbReference type="EMBL" id="GIY45494.1"/>
    </source>
</evidence>
<organism evidence="1 2">
    <name type="scientific">Caerostris extrusa</name>
    <name type="common">Bark spider</name>
    <name type="synonym">Caerostris bankana</name>
    <dbReference type="NCBI Taxonomy" id="172846"/>
    <lineage>
        <taxon>Eukaryota</taxon>
        <taxon>Metazoa</taxon>
        <taxon>Ecdysozoa</taxon>
        <taxon>Arthropoda</taxon>
        <taxon>Chelicerata</taxon>
        <taxon>Arachnida</taxon>
        <taxon>Araneae</taxon>
        <taxon>Araneomorphae</taxon>
        <taxon>Entelegynae</taxon>
        <taxon>Araneoidea</taxon>
        <taxon>Araneidae</taxon>
        <taxon>Caerostris</taxon>
    </lineage>
</organism>
<name>A0AAV4TIE2_CAEEX</name>
<dbReference type="AlphaFoldDB" id="A0AAV4TIE2"/>
<evidence type="ECO:0000313" key="2">
    <source>
        <dbReference type="Proteomes" id="UP001054945"/>
    </source>
</evidence>
<dbReference type="Proteomes" id="UP001054945">
    <property type="component" value="Unassembled WGS sequence"/>
</dbReference>